<organism evidence="1 2">
    <name type="scientific">Rugosimonospora acidiphila</name>
    <dbReference type="NCBI Taxonomy" id="556531"/>
    <lineage>
        <taxon>Bacteria</taxon>
        <taxon>Bacillati</taxon>
        <taxon>Actinomycetota</taxon>
        <taxon>Actinomycetes</taxon>
        <taxon>Micromonosporales</taxon>
        <taxon>Micromonosporaceae</taxon>
        <taxon>Rugosimonospora</taxon>
    </lineage>
</organism>
<name>A0ABP9SN19_9ACTN</name>
<evidence type="ECO:0000313" key="2">
    <source>
        <dbReference type="Proteomes" id="UP001501570"/>
    </source>
</evidence>
<dbReference type="Gene3D" id="3.30.530.20">
    <property type="match status" value="1"/>
</dbReference>
<keyword evidence="2" id="KW-1185">Reference proteome</keyword>
<comment type="caution">
    <text evidence="1">The sequence shown here is derived from an EMBL/GenBank/DDBJ whole genome shotgun (WGS) entry which is preliminary data.</text>
</comment>
<proteinExistence type="predicted"/>
<dbReference type="EMBL" id="BAABJQ010000033">
    <property type="protein sequence ID" value="GAA5198399.1"/>
    <property type="molecule type" value="Genomic_DNA"/>
</dbReference>
<dbReference type="Proteomes" id="UP001501570">
    <property type="component" value="Unassembled WGS sequence"/>
</dbReference>
<accession>A0ABP9SN19</accession>
<reference evidence="2" key="1">
    <citation type="journal article" date="2019" name="Int. J. Syst. Evol. Microbiol.">
        <title>The Global Catalogue of Microorganisms (GCM) 10K type strain sequencing project: providing services to taxonomists for standard genome sequencing and annotation.</title>
        <authorList>
            <consortium name="The Broad Institute Genomics Platform"/>
            <consortium name="The Broad Institute Genome Sequencing Center for Infectious Disease"/>
            <person name="Wu L."/>
            <person name="Ma J."/>
        </authorList>
    </citation>
    <scope>NUCLEOTIDE SEQUENCE [LARGE SCALE GENOMIC DNA]</scope>
    <source>
        <strain evidence="2">JCM 18304</strain>
    </source>
</reference>
<dbReference type="InterPro" id="IPR019587">
    <property type="entry name" value="Polyketide_cyclase/dehydratase"/>
</dbReference>
<gene>
    <name evidence="1" type="ORF">GCM10023322_71680</name>
</gene>
<evidence type="ECO:0000313" key="1">
    <source>
        <dbReference type="EMBL" id="GAA5198399.1"/>
    </source>
</evidence>
<dbReference type="InterPro" id="IPR023393">
    <property type="entry name" value="START-like_dom_sf"/>
</dbReference>
<sequence length="145" mass="15647">MTIETTTTSSASIAATWAALTDVSDWPRWTKSMTSVERLDEGDLRVGSRARVKQPGMPSMIWQVDDLRENEGFSWVATSIGVRVTGHHWLSRNPDGTTGIRLAVEQRGPLAGLVGALTGARTRRFIGMEAAGLKAASEAYESKAG</sequence>
<protein>
    <recommendedName>
        <fullName evidence="3">Polyketide cyclase / dehydrase and lipid transport</fullName>
    </recommendedName>
</protein>
<evidence type="ECO:0008006" key="3">
    <source>
        <dbReference type="Google" id="ProtNLM"/>
    </source>
</evidence>
<dbReference type="RefSeq" id="WP_345637398.1">
    <property type="nucleotide sequence ID" value="NZ_BAABJQ010000033.1"/>
</dbReference>
<dbReference type="SUPFAM" id="SSF55961">
    <property type="entry name" value="Bet v1-like"/>
    <property type="match status" value="1"/>
</dbReference>
<dbReference type="Pfam" id="PF10604">
    <property type="entry name" value="Polyketide_cyc2"/>
    <property type="match status" value="1"/>
</dbReference>